<dbReference type="InterPro" id="IPR046336">
    <property type="entry name" value="Lon_prtase_N_sf"/>
</dbReference>
<reference evidence="2" key="2">
    <citation type="journal article" date="2024" name="Plant">
        <title>Genomic evolution and insights into agronomic trait innovations of Sesamum species.</title>
        <authorList>
            <person name="Miao H."/>
            <person name="Wang L."/>
            <person name="Qu L."/>
            <person name="Liu H."/>
            <person name="Sun Y."/>
            <person name="Le M."/>
            <person name="Wang Q."/>
            <person name="Wei S."/>
            <person name="Zheng Y."/>
            <person name="Lin W."/>
            <person name="Duan Y."/>
            <person name="Cao H."/>
            <person name="Xiong S."/>
            <person name="Wang X."/>
            <person name="Wei L."/>
            <person name="Li C."/>
            <person name="Ma Q."/>
            <person name="Ju M."/>
            <person name="Zhao R."/>
            <person name="Li G."/>
            <person name="Mu C."/>
            <person name="Tian Q."/>
            <person name="Mei H."/>
            <person name="Zhang T."/>
            <person name="Gao T."/>
            <person name="Zhang H."/>
        </authorList>
    </citation>
    <scope>NUCLEOTIDE SEQUENCE</scope>
    <source>
        <strain evidence="2">3651</strain>
    </source>
</reference>
<proteinExistence type="predicted"/>
<accession>A0AAE2C966</accession>
<protein>
    <recommendedName>
        <fullName evidence="1">Lon N-terminal domain-containing protein</fullName>
    </recommendedName>
</protein>
<keyword evidence="3" id="KW-1185">Reference proteome</keyword>
<dbReference type="PANTHER" id="PTHR46732">
    <property type="entry name" value="ATP-DEPENDENT PROTEASE LA (LON) DOMAIN PROTEIN"/>
    <property type="match status" value="1"/>
</dbReference>
<evidence type="ECO:0000259" key="1">
    <source>
        <dbReference type="PROSITE" id="PS51787"/>
    </source>
</evidence>
<dbReference type="PROSITE" id="PS51787">
    <property type="entry name" value="LON_N"/>
    <property type="match status" value="1"/>
</dbReference>
<dbReference type="SUPFAM" id="SSF88697">
    <property type="entry name" value="PUA domain-like"/>
    <property type="match status" value="1"/>
</dbReference>
<feature type="domain" description="Lon N-terminal" evidence="1">
    <location>
        <begin position="56"/>
        <end position="283"/>
    </location>
</feature>
<dbReference type="Pfam" id="PF02190">
    <property type="entry name" value="LON_substr_bdg"/>
    <property type="match status" value="1"/>
</dbReference>
<dbReference type="SMART" id="SM00464">
    <property type="entry name" value="LON"/>
    <property type="match status" value="1"/>
</dbReference>
<gene>
    <name evidence="2" type="ORF">Salat_2750100</name>
</gene>
<dbReference type="Proteomes" id="UP001293254">
    <property type="component" value="Unassembled WGS sequence"/>
</dbReference>
<dbReference type="PANTHER" id="PTHR46732:SF5">
    <property type="entry name" value="ATP-DEPENDENT PROTEASE LA (LON) DOMAIN PROTEIN"/>
    <property type="match status" value="1"/>
</dbReference>
<dbReference type="InterPro" id="IPR015947">
    <property type="entry name" value="PUA-like_sf"/>
</dbReference>
<evidence type="ECO:0000313" key="3">
    <source>
        <dbReference type="Proteomes" id="UP001293254"/>
    </source>
</evidence>
<comment type="caution">
    <text evidence="2">The sequence shown here is derived from an EMBL/GenBank/DDBJ whole genome shotgun (WGS) entry which is preliminary data.</text>
</comment>
<reference evidence="2" key="1">
    <citation type="submission" date="2020-06" db="EMBL/GenBank/DDBJ databases">
        <authorList>
            <person name="Li T."/>
            <person name="Hu X."/>
            <person name="Zhang T."/>
            <person name="Song X."/>
            <person name="Zhang H."/>
            <person name="Dai N."/>
            <person name="Sheng W."/>
            <person name="Hou X."/>
            <person name="Wei L."/>
        </authorList>
    </citation>
    <scope>NUCLEOTIDE SEQUENCE</scope>
    <source>
        <strain evidence="2">3651</strain>
        <tissue evidence="2">Leaf</tissue>
    </source>
</reference>
<evidence type="ECO:0000313" key="2">
    <source>
        <dbReference type="EMBL" id="KAK4413375.1"/>
    </source>
</evidence>
<name>A0AAE2C966_9LAMI</name>
<dbReference type="EMBL" id="JACGWO010000012">
    <property type="protein sequence ID" value="KAK4413375.1"/>
    <property type="molecule type" value="Genomic_DNA"/>
</dbReference>
<dbReference type="Gene3D" id="2.30.130.40">
    <property type="entry name" value="LON domain-like"/>
    <property type="match status" value="1"/>
</dbReference>
<organism evidence="2 3">
    <name type="scientific">Sesamum alatum</name>
    <dbReference type="NCBI Taxonomy" id="300844"/>
    <lineage>
        <taxon>Eukaryota</taxon>
        <taxon>Viridiplantae</taxon>
        <taxon>Streptophyta</taxon>
        <taxon>Embryophyta</taxon>
        <taxon>Tracheophyta</taxon>
        <taxon>Spermatophyta</taxon>
        <taxon>Magnoliopsida</taxon>
        <taxon>eudicotyledons</taxon>
        <taxon>Gunneridae</taxon>
        <taxon>Pentapetalae</taxon>
        <taxon>asterids</taxon>
        <taxon>lamiids</taxon>
        <taxon>Lamiales</taxon>
        <taxon>Pedaliaceae</taxon>
        <taxon>Sesamum</taxon>
    </lineage>
</organism>
<dbReference type="InterPro" id="IPR003111">
    <property type="entry name" value="Lon_prtase_N"/>
</dbReference>
<sequence length="298" mass="33300">MITIIPKPSTFNSLEINPLYISNPRYSISPFFSSQIRLKFPNRRRRFQIQASSLVLPLLPFPIDQVLVPSEAKTLHLYEARYIALLEESLFRKNKLFVHFVLDPIGSSGTSPETSFAARYGCLVLIEKVEQLEIGALVSIRGVGRVKLLEFKQVQPYLTGEVTPLQDNVLHRATEISSKVLGLKEALHSLNSLEIKLKASGEALLQTQTTNSLFWAEKQLPLDCDADFIPPVAERVSFAALQPVSGASQSELLKLQREKLTAMDVTDTLVRLEKAMELARDNTAILAAKLAIQSLDMR</sequence>
<dbReference type="AlphaFoldDB" id="A0AAE2C966"/>